<protein>
    <recommendedName>
        <fullName evidence="1">Transposase zinc-ribbon domain-containing protein</fullName>
    </recommendedName>
</protein>
<sequence>MSQHFLLSPAAKTLSLVKVMRMSEEEARTAFRQIRWAETEGEPICPECGCVDHYDLKTRQVYKCKGCAKQFSITSGTIFASRKLQVRDILAAIAIFINGAKGSRWSTSAHRRHQPQAHAVLQPNVCPPQSMRFQRLGQGFEWMIQACSCAPE</sequence>
<feature type="domain" description="Transposase zinc-ribbon" evidence="1">
    <location>
        <begin position="23"/>
        <end position="70"/>
    </location>
</feature>
<evidence type="ECO:0000259" key="1">
    <source>
        <dbReference type="Pfam" id="PF12760"/>
    </source>
</evidence>
<evidence type="ECO:0000313" key="3">
    <source>
        <dbReference type="Proteomes" id="UP001318682"/>
    </source>
</evidence>
<dbReference type="Proteomes" id="UP001318682">
    <property type="component" value="Chromosome"/>
</dbReference>
<dbReference type="Pfam" id="PF12760">
    <property type="entry name" value="Zn_ribbon_IS1595"/>
    <property type="match status" value="1"/>
</dbReference>
<name>A0ABZ2BTZ1_9RHOB</name>
<proteinExistence type="predicted"/>
<gene>
    <name evidence="2" type="ORF">ROLI_019610</name>
</gene>
<organism evidence="2 3">
    <name type="scientific">Roseobacter fucihabitans</name>
    <dbReference type="NCBI Taxonomy" id="1537242"/>
    <lineage>
        <taxon>Bacteria</taxon>
        <taxon>Pseudomonadati</taxon>
        <taxon>Pseudomonadota</taxon>
        <taxon>Alphaproteobacteria</taxon>
        <taxon>Rhodobacterales</taxon>
        <taxon>Roseobacteraceae</taxon>
        <taxon>Roseobacter</taxon>
    </lineage>
</organism>
<keyword evidence="3" id="KW-1185">Reference proteome</keyword>
<dbReference type="InterPro" id="IPR024442">
    <property type="entry name" value="Transposase_Zn_ribbon"/>
</dbReference>
<dbReference type="EMBL" id="CP143423">
    <property type="protein sequence ID" value="WVX48878.1"/>
    <property type="molecule type" value="Genomic_DNA"/>
</dbReference>
<evidence type="ECO:0000313" key="2">
    <source>
        <dbReference type="EMBL" id="WVX48878.1"/>
    </source>
</evidence>
<reference evidence="3" key="1">
    <citation type="submission" date="2024-01" db="EMBL/GenBank/DDBJ databases">
        <title>Roseobacter fucihabitans sp. nov., isolated from the brown alga Fucus spiralis.</title>
        <authorList>
            <person name="Hahnke S."/>
            <person name="Berger M."/>
            <person name="Schlingloff A."/>
            <person name="Athale I."/>
            <person name="Neumann-Schaal M."/>
            <person name="Adenaya A."/>
            <person name="Poehlein A."/>
            <person name="Daniel R."/>
            <person name="Pertersen J."/>
            <person name="Brinkhoff T."/>
        </authorList>
    </citation>
    <scope>NUCLEOTIDE SEQUENCE [LARGE SCALE GENOMIC DNA]</scope>
    <source>
        <strain evidence="3">B14</strain>
    </source>
</reference>
<accession>A0ABZ2BTZ1</accession>